<dbReference type="GO" id="GO:0005789">
    <property type="term" value="C:endoplasmic reticulum membrane"/>
    <property type="evidence" value="ECO:0007669"/>
    <property type="project" value="TreeGrafter"/>
</dbReference>
<dbReference type="Pfam" id="PF08449">
    <property type="entry name" value="UAA"/>
    <property type="match status" value="1"/>
</dbReference>
<dbReference type="EMBL" id="CAKKNE010000004">
    <property type="protein sequence ID" value="CAH0374049.1"/>
    <property type="molecule type" value="Genomic_DNA"/>
</dbReference>
<evidence type="ECO:0008006" key="10">
    <source>
        <dbReference type="Google" id="ProtNLM"/>
    </source>
</evidence>
<reference evidence="8" key="2">
    <citation type="submission" date="2021-11" db="EMBL/GenBank/DDBJ databases">
        <authorList>
            <consortium name="Genoscope - CEA"/>
            <person name="William W."/>
        </authorList>
    </citation>
    <scope>NUCLEOTIDE SEQUENCE</scope>
</reference>
<dbReference type="AlphaFoldDB" id="A0A7S4E2X5"/>
<evidence type="ECO:0000256" key="2">
    <source>
        <dbReference type="ARBA" id="ARBA00022448"/>
    </source>
</evidence>
<dbReference type="Proteomes" id="UP000789595">
    <property type="component" value="Unassembled WGS sequence"/>
</dbReference>
<evidence type="ECO:0000256" key="4">
    <source>
        <dbReference type="ARBA" id="ARBA00022989"/>
    </source>
</evidence>
<dbReference type="InterPro" id="IPR013657">
    <property type="entry name" value="SCL35B1-4/HUT1"/>
</dbReference>
<sequence>MQPARMRSPRNTEEEEVFLEKAAAGPKDHVMLAPTKAAELIKGALFFVVFFAASCGFTASQELIVSTPGFKPLHRGFLTLCHSASYCCFAGLELFRDGWSPAKRTTPLRDYAIVAVFCFLSVFLANASLGYIQYSTRVMVKCLKPLPTMALSRIMLGRERAAYGVWEYVGALVLGLGLATATLDGADFAGGEASPRLVLGASLAGLAILADSFVSTFEQCTIFARETRPPPAELVLYTYAMAAFQSFLVFVSSDEPQHAYTFFSANPTLLAKMFCSEIFGYASISMVVRLVAHYGATNAEVAKTARKGVVLFFSLVVIEGKAIKGAQVRGALVFLAGTAVFVEAKRRRKARSSRPRLYQQVSTEGLV</sequence>
<evidence type="ECO:0000256" key="6">
    <source>
        <dbReference type="SAM" id="Phobius"/>
    </source>
</evidence>
<keyword evidence="4 6" id="KW-1133">Transmembrane helix</keyword>
<proteinExistence type="predicted"/>
<feature type="transmembrane region" description="Helical" evidence="6">
    <location>
        <begin position="193"/>
        <end position="214"/>
    </location>
</feature>
<evidence type="ECO:0000313" key="7">
    <source>
        <dbReference type="EMBL" id="CAE0686876.1"/>
    </source>
</evidence>
<accession>A0A7S4E2X5</accession>
<dbReference type="GO" id="GO:0000139">
    <property type="term" value="C:Golgi membrane"/>
    <property type="evidence" value="ECO:0007669"/>
    <property type="project" value="TreeGrafter"/>
</dbReference>
<dbReference type="PANTHER" id="PTHR10778:SF8">
    <property type="entry name" value="ADENOSINE 3'-PHOSPHO 5'-PHOSPHOSULFATE TRANSPORTER 2"/>
    <property type="match status" value="1"/>
</dbReference>
<keyword evidence="5 6" id="KW-0472">Membrane</keyword>
<evidence type="ECO:0000256" key="5">
    <source>
        <dbReference type="ARBA" id="ARBA00023136"/>
    </source>
</evidence>
<reference evidence="7" key="1">
    <citation type="submission" date="2021-01" db="EMBL/GenBank/DDBJ databases">
        <authorList>
            <person name="Corre E."/>
            <person name="Pelletier E."/>
            <person name="Niang G."/>
            <person name="Scheremetjew M."/>
            <person name="Finn R."/>
            <person name="Kale V."/>
            <person name="Holt S."/>
            <person name="Cochrane G."/>
            <person name="Meng A."/>
            <person name="Brown T."/>
            <person name="Cohen L."/>
        </authorList>
    </citation>
    <scope>NUCLEOTIDE SEQUENCE</scope>
    <source>
        <strain evidence="7">CCMP1756</strain>
    </source>
</reference>
<evidence type="ECO:0000313" key="8">
    <source>
        <dbReference type="EMBL" id="CAH0374049.1"/>
    </source>
</evidence>
<keyword evidence="9" id="KW-1185">Reference proteome</keyword>
<evidence type="ECO:0000256" key="3">
    <source>
        <dbReference type="ARBA" id="ARBA00022692"/>
    </source>
</evidence>
<dbReference type="PANTHER" id="PTHR10778">
    <property type="entry name" value="SOLUTE CARRIER FAMILY 35 MEMBER B"/>
    <property type="match status" value="1"/>
</dbReference>
<organism evidence="7">
    <name type="scientific">Pelagomonas calceolata</name>
    <dbReference type="NCBI Taxonomy" id="35677"/>
    <lineage>
        <taxon>Eukaryota</taxon>
        <taxon>Sar</taxon>
        <taxon>Stramenopiles</taxon>
        <taxon>Ochrophyta</taxon>
        <taxon>Pelagophyceae</taxon>
        <taxon>Pelagomonadales</taxon>
        <taxon>Pelagomonadaceae</taxon>
        <taxon>Pelagomonas</taxon>
    </lineage>
</organism>
<feature type="transmembrane region" description="Helical" evidence="6">
    <location>
        <begin position="40"/>
        <end position="59"/>
    </location>
</feature>
<evidence type="ECO:0000256" key="1">
    <source>
        <dbReference type="ARBA" id="ARBA00004141"/>
    </source>
</evidence>
<feature type="transmembrane region" description="Helical" evidence="6">
    <location>
        <begin position="111"/>
        <end position="132"/>
    </location>
</feature>
<keyword evidence="3 6" id="KW-0812">Transmembrane</keyword>
<feature type="transmembrane region" description="Helical" evidence="6">
    <location>
        <begin position="161"/>
        <end position="181"/>
    </location>
</feature>
<gene>
    <name evidence="7" type="ORF">PCAL00307_LOCUS2310</name>
    <name evidence="8" type="ORF">PECAL_4P13060</name>
</gene>
<comment type="subcellular location">
    <subcellularLocation>
        <location evidence="1">Membrane</location>
        <topology evidence="1">Multi-pass membrane protein</topology>
    </subcellularLocation>
</comment>
<dbReference type="EMBL" id="HBIW01002761">
    <property type="protein sequence ID" value="CAE0686876.1"/>
    <property type="molecule type" value="Transcribed_RNA"/>
</dbReference>
<dbReference type="OrthoDB" id="1601at2759"/>
<keyword evidence="2" id="KW-0813">Transport</keyword>
<protein>
    <recommendedName>
        <fullName evidence="10">Sugar phosphate transporter domain-containing protein</fullName>
    </recommendedName>
</protein>
<evidence type="ECO:0000313" key="9">
    <source>
        <dbReference type="Proteomes" id="UP000789595"/>
    </source>
</evidence>
<dbReference type="GO" id="GO:0046964">
    <property type="term" value="F:3'-phosphoadenosine 5'-phosphosulfate transmembrane transporter activity"/>
    <property type="evidence" value="ECO:0007669"/>
    <property type="project" value="TreeGrafter"/>
</dbReference>
<name>A0A7S4E2X5_9STRA</name>